<feature type="binding site" evidence="5">
    <location>
        <begin position="109"/>
        <end position="112"/>
    </location>
    <ligand>
        <name>(6S)-5,6,7,8-tetrahydrofolate</name>
        <dbReference type="ChEBI" id="CHEBI:57453"/>
    </ligand>
</feature>
<dbReference type="GO" id="GO:0004479">
    <property type="term" value="F:methionyl-tRNA formyltransferase activity"/>
    <property type="evidence" value="ECO:0007669"/>
    <property type="project" value="UniProtKB-UniRule"/>
</dbReference>
<dbReference type="SUPFAM" id="SSF53328">
    <property type="entry name" value="Formyltransferase"/>
    <property type="match status" value="1"/>
</dbReference>
<dbReference type="EC" id="2.1.2.9" evidence="2 5"/>
<keyword evidence="3 5" id="KW-0808">Transferase</keyword>
<dbReference type="InterPro" id="IPR005794">
    <property type="entry name" value="Fmt"/>
</dbReference>
<evidence type="ECO:0000256" key="4">
    <source>
        <dbReference type="ARBA" id="ARBA00022917"/>
    </source>
</evidence>
<comment type="function">
    <text evidence="5">Attaches a formyl group to the free amino group of methionyl-tRNA(fMet). The formyl group appears to play a dual role in the initiator identity of N-formylmethionyl-tRNA by promoting its recognition by IF2 and preventing the misappropriation of this tRNA by the elongation apparatus.</text>
</comment>
<evidence type="ECO:0000256" key="1">
    <source>
        <dbReference type="ARBA" id="ARBA00010699"/>
    </source>
</evidence>
<dbReference type="Gene3D" id="3.40.50.12230">
    <property type="match status" value="1"/>
</dbReference>
<dbReference type="OrthoDB" id="9802815at2"/>
<dbReference type="NCBIfam" id="TIGR00460">
    <property type="entry name" value="fmt"/>
    <property type="match status" value="1"/>
</dbReference>
<evidence type="ECO:0000313" key="8">
    <source>
        <dbReference type="EMBL" id="SER62621.1"/>
    </source>
</evidence>
<dbReference type="Pfam" id="PF00551">
    <property type="entry name" value="Formyl_trans_N"/>
    <property type="match status" value="1"/>
</dbReference>
<dbReference type="InterPro" id="IPR044135">
    <property type="entry name" value="Met-tRNA-FMT_C"/>
</dbReference>
<dbReference type="InterPro" id="IPR011034">
    <property type="entry name" value="Formyl_transferase-like_C_sf"/>
</dbReference>
<dbReference type="InterPro" id="IPR001555">
    <property type="entry name" value="GART_AS"/>
</dbReference>
<reference evidence="9" key="1">
    <citation type="submission" date="2016-10" db="EMBL/GenBank/DDBJ databases">
        <authorList>
            <person name="Varghese N."/>
            <person name="Submissions S."/>
        </authorList>
    </citation>
    <scope>NUCLEOTIDE SEQUENCE [LARGE SCALE GENOMIC DNA]</scope>
    <source>
        <strain evidence="9">S9</strain>
    </source>
</reference>
<dbReference type="PANTHER" id="PTHR11138">
    <property type="entry name" value="METHIONYL-TRNA FORMYLTRANSFERASE"/>
    <property type="match status" value="1"/>
</dbReference>
<evidence type="ECO:0000256" key="3">
    <source>
        <dbReference type="ARBA" id="ARBA00022679"/>
    </source>
</evidence>
<dbReference type="CDD" id="cd08704">
    <property type="entry name" value="Met_tRNA_FMT_C"/>
    <property type="match status" value="1"/>
</dbReference>
<proteinExistence type="inferred from homology"/>
<dbReference type="AlphaFoldDB" id="A0A1H9QPV4"/>
<dbReference type="InterPro" id="IPR002376">
    <property type="entry name" value="Formyl_transf_N"/>
</dbReference>
<evidence type="ECO:0000313" key="9">
    <source>
        <dbReference type="Proteomes" id="UP000198571"/>
    </source>
</evidence>
<dbReference type="HAMAP" id="MF_00182">
    <property type="entry name" value="Formyl_trans"/>
    <property type="match status" value="1"/>
</dbReference>
<name>A0A1H9QPV4_9BACI</name>
<accession>A0A1H9QPV4</accession>
<keyword evidence="9" id="KW-1185">Reference proteome</keyword>
<dbReference type="Pfam" id="PF02911">
    <property type="entry name" value="Formyl_trans_C"/>
    <property type="match status" value="1"/>
</dbReference>
<dbReference type="Proteomes" id="UP000198571">
    <property type="component" value="Unassembled WGS sequence"/>
</dbReference>
<dbReference type="SUPFAM" id="SSF50486">
    <property type="entry name" value="FMT C-terminal domain-like"/>
    <property type="match status" value="1"/>
</dbReference>
<dbReference type="FunFam" id="3.40.50.12230:FF:000001">
    <property type="entry name" value="Methionyl-tRNA formyltransferase"/>
    <property type="match status" value="1"/>
</dbReference>
<feature type="domain" description="Formyl transferase C-terminal" evidence="7">
    <location>
        <begin position="203"/>
        <end position="301"/>
    </location>
</feature>
<dbReference type="CDD" id="cd08646">
    <property type="entry name" value="FMT_core_Met-tRNA-FMT_N"/>
    <property type="match status" value="1"/>
</dbReference>
<evidence type="ECO:0000256" key="5">
    <source>
        <dbReference type="HAMAP-Rule" id="MF_00182"/>
    </source>
</evidence>
<dbReference type="GO" id="GO:0005829">
    <property type="term" value="C:cytosol"/>
    <property type="evidence" value="ECO:0007669"/>
    <property type="project" value="TreeGrafter"/>
</dbReference>
<protein>
    <recommendedName>
        <fullName evidence="2 5">Methionyl-tRNA formyltransferase</fullName>
        <ecNumber evidence="2 5">2.1.2.9</ecNumber>
    </recommendedName>
</protein>
<evidence type="ECO:0000259" key="7">
    <source>
        <dbReference type="Pfam" id="PF02911"/>
    </source>
</evidence>
<dbReference type="PROSITE" id="PS00373">
    <property type="entry name" value="GART"/>
    <property type="match status" value="1"/>
</dbReference>
<dbReference type="InterPro" id="IPR036477">
    <property type="entry name" value="Formyl_transf_N_sf"/>
</dbReference>
<comment type="similarity">
    <text evidence="1 5">Belongs to the Fmt family.</text>
</comment>
<comment type="catalytic activity">
    <reaction evidence="5">
        <text>L-methionyl-tRNA(fMet) + (6R)-10-formyltetrahydrofolate = N-formyl-L-methionyl-tRNA(fMet) + (6S)-5,6,7,8-tetrahydrofolate + H(+)</text>
        <dbReference type="Rhea" id="RHEA:24380"/>
        <dbReference type="Rhea" id="RHEA-COMP:9952"/>
        <dbReference type="Rhea" id="RHEA-COMP:9953"/>
        <dbReference type="ChEBI" id="CHEBI:15378"/>
        <dbReference type="ChEBI" id="CHEBI:57453"/>
        <dbReference type="ChEBI" id="CHEBI:78530"/>
        <dbReference type="ChEBI" id="CHEBI:78844"/>
        <dbReference type="ChEBI" id="CHEBI:195366"/>
        <dbReference type="EC" id="2.1.2.9"/>
    </reaction>
</comment>
<keyword evidence="4 5" id="KW-0648">Protein biosynthesis</keyword>
<dbReference type="FunFam" id="3.40.50.170:FF:000004">
    <property type="entry name" value="Methionyl-tRNA formyltransferase"/>
    <property type="match status" value="1"/>
</dbReference>
<dbReference type="InterPro" id="IPR041711">
    <property type="entry name" value="Met-tRNA-FMT_N"/>
</dbReference>
<gene>
    <name evidence="5" type="primary">fmt</name>
    <name evidence="8" type="ORF">SAMN05518684_102321</name>
</gene>
<organism evidence="8 9">
    <name type="scientific">Salipaludibacillus aurantiacus</name>
    <dbReference type="NCBI Taxonomy" id="1601833"/>
    <lineage>
        <taxon>Bacteria</taxon>
        <taxon>Bacillati</taxon>
        <taxon>Bacillota</taxon>
        <taxon>Bacilli</taxon>
        <taxon>Bacillales</taxon>
        <taxon>Bacillaceae</taxon>
    </lineage>
</organism>
<dbReference type="InterPro" id="IPR005793">
    <property type="entry name" value="Formyl_trans_C"/>
</dbReference>
<dbReference type="PANTHER" id="PTHR11138:SF5">
    <property type="entry name" value="METHIONYL-TRNA FORMYLTRANSFERASE, MITOCHONDRIAL"/>
    <property type="match status" value="1"/>
</dbReference>
<dbReference type="EMBL" id="FOGT01000002">
    <property type="protein sequence ID" value="SER62621.1"/>
    <property type="molecule type" value="Genomic_DNA"/>
</dbReference>
<feature type="domain" description="Formyl transferase N-terminal" evidence="6">
    <location>
        <begin position="1"/>
        <end position="179"/>
    </location>
</feature>
<sequence length="313" mass="34493">MKIVFMGTPDFAVPVLESVVNNGYDVSLVVTQPDRPKGRKQTLTPPPVKVAAEKMGLPVFQPEKIKNETEWKQVEKINPDLIITAAFGQILPQELLDVPPKGCINVHASLLPKYRGGAPIHQAVIDGEEKTGITIMYMVAKLDAGDMIAQESLPILPEDTTGTMHDKLSRLGAELLTRTLPLIEKGDIHPVRQDEEYVTYAPNIKKEQERIDWAKTADQLFNQIRGLNPWPVAHTEAEGKRFKVWEAETSQDHTDESPGTVVAIEEHDIKVACGDGKTLALTKVQPAGKKPMDVATFLRGAGSNWEPGMKLGE</sequence>
<evidence type="ECO:0000256" key="2">
    <source>
        <dbReference type="ARBA" id="ARBA00012261"/>
    </source>
</evidence>
<evidence type="ECO:0000259" key="6">
    <source>
        <dbReference type="Pfam" id="PF00551"/>
    </source>
</evidence>
<dbReference type="STRING" id="1601833.SAMN05518684_102321"/>
<dbReference type="RefSeq" id="WP_093047644.1">
    <property type="nucleotide sequence ID" value="NZ_FOGT01000002.1"/>
</dbReference>